<organism evidence="1 2">
    <name type="scientific">Rhodococcus wratislaviensis NBRC 100605</name>
    <dbReference type="NCBI Taxonomy" id="1219028"/>
    <lineage>
        <taxon>Bacteria</taxon>
        <taxon>Bacillati</taxon>
        <taxon>Actinomycetota</taxon>
        <taxon>Actinomycetes</taxon>
        <taxon>Mycobacteriales</taxon>
        <taxon>Nocardiaceae</taxon>
        <taxon>Rhodococcus</taxon>
    </lineage>
</organism>
<gene>
    <name evidence="1" type="ORF">RW1_009_00240</name>
</gene>
<comment type="caution">
    <text evidence="1">The sequence shown here is derived from an EMBL/GenBank/DDBJ whole genome shotgun (WGS) entry which is preliminary data.</text>
</comment>
<reference evidence="1 2" key="1">
    <citation type="submission" date="2014-02" db="EMBL/GenBank/DDBJ databases">
        <title>Whole genome shotgun sequence of Rhodococcus wratislaviensis NBRC 100605.</title>
        <authorList>
            <person name="Hosoyama A."/>
            <person name="Tsuchikane K."/>
            <person name="Yoshida I."/>
            <person name="Ohji S."/>
            <person name="Ichikawa N."/>
            <person name="Yamazoe A."/>
            <person name="Fujita N."/>
        </authorList>
    </citation>
    <scope>NUCLEOTIDE SEQUENCE [LARGE SCALE GENOMIC DNA]</scope>
    <source>
        <strain evidence="1 2">NBRC 100605</strain>
    </source>
</reference>
<evidence type="ECO:0000313" key="2">
    <source>
        <dbReference type="Proteomes" id="UP000019491"/>
    </source>
</evidence>
<name>X0QYB3_RHOWR</name>
<evidence type="ECO:0000313" key="1">
    <source>
        <dbReference type="EMBL" id="GAF43600.1"/>
    </source>
</evidence>
<keyword evidence="2" id="KW-1185">Reference proteome</keyword>
<protein>
    <submittedName>
        <fullName evidence="1">Uncharacterized protein</fullName>
    </submittedName>
</protein>
<dbReference type="Proteomes" id="UP000019491">
    <property type="component" value="Unassembled WGS sequence"/>
</dbReference>
<dbReference type="AlphaFoldDB" id="X0QYB3"/>
<dbReference type="EMBL" id="BAWF01000009">
    <property type="protein sequence ID" value="GAF43600.1"/>
    <property type="molecule type" value="Genomic_DNA"/>
</dbReference>
<accession>X0QYB3</accession>
<proteinExistence type="predicted"/>
<sequence length="112" mass="12214">MSIRPCHGSAWAPRSKPHRLPATYRRTHGIRHFHGCYSLGDDQRWGVTRRRKGGDHSLAAFTSIRAARPDGEPVYDPGGPCGIDVAGELRQCPTTCRFLGHIGLNGIPAGQS</sequence>